<dbReference type="InterPro" id="IPR051708">
    <property type="entry name" value="Plant_Aspart_Prot_A1"/>
</dbReference>
<evidence type="ECO:0000313" key="11">
    <source>
        <dbReference type="EMBL" id="PSS19350.1"/>
    </source>
</evidence>
<dbReference type="InterPro" id="IPR001969">
    <property type="entry name" value="Aspartic_peptidase_AS"/>
</dbReference>
<comment type="caution">
    <text evidence="11">The sequence shown here is derived from an EMBL/GenBank/DDBJ whole genome shotgun (WGS) entry which is preliminary data.</text>
</comment>
<dbReference type="GO" id="GO:0005576">
    <property type="term" value="C:extracellular region"/>
    <property type="evidence" value="ECO:0007669"/>
    <property type="project" value="UniProtKB-SubCell"/>
</dbReference>
<evidence type="ECO:0000256" key="5">
    <source>
        <dbReference type="ARBA" id="ARBA00022729"/>
    </source>
</evidence>
<comment type="similarity">
    <text evidence="2">Belongs to the peptidase A1 family.</text>
</comment>
<evidence type="ECO:0000259" key="10">
    <source>
        <dbReference type="PROSITE" id="PS51767"/>
    </source>
</evidence>
<dbReference type="OMA" id="GSTQDWE"/>
<evidence type="ECO:0000256" key="8">
    <source>
        <dbReference type="ARBA" id="ARBA00023180"/>
    </source>
</evidence>
<evidence type="ECO:0000256" key="1">
    <source>
        <dbReference type="ARBA" id="ARBA00004613"/>
    </source>
</evidence>
<feature type="chain" id="PRO_5015351423" evidence="9">
    <location>
        <begin position="28"/>
        <end position="442"/>
    </location>
</feature>
<evidence type="ECO:0000256" key="9">
    <source>
        <dbReference type="SAM" id="SignalP"/>
    </source>
</evidence>
<keyword evidence="12" id="KW-1185">Reference proteome</keyword>
<dbReference type="Gramene" id="PSS19350">
    <property type="protein sequence ID" value="PSS19350"/>
    <property type="gene ID" value="CEY00_Acc11400"/>
</dbReference>
<dbReference type="InterPro" id="IPR033121">
    <property type="entry name" value="PEPTIDASE_A1"/>
</dbReference>
<dbReference type="FunFam" id="2.40.70.10:FF:000016">
    <property type="entry name" value="Probable aspartic protease At2g35615"/>
    <property type="match status" value="1"/>
</dbReference>
<dbReference type="InterPro" id="IPR021109">
    <property type="entry name" value="Peptidase_aspartic_dom_sf"/>
</dbReference>
<organism evidence="11 12">
    <name type="scientific">Actinidia chinensis var. chinensis</name>
    <name type="common">Chinese soft-hair kiwi</name>
    <dbReference type="NCBI Taxonomy" id="1590841"/>
    <lineage>
        <taxon>Eukaryota</taxon>
        <taxon>Viridiplantae</taxon>
        <taxon>Streptophyta</taxon>
        <taxon>Embryophyta</taxon>
        <taxon>Tracheophyta</taxon>
        <taxon>Spermatophyta</taxon>
        <taxon>Magnoliopsida</taxon>
        <taxon>eudicotyledons</taxon>
        <taxon>Gunneridae</taxon>
        <taxon>Pentapetalae</taxon>
        <taxon>asterids</taxon>
        <taxon>Ericales</taxon>
        <taxon>Actinidiaceae</taxon>
        <taxon>Actinidia</taxon>
    </lineage>
</organism>
<dbReference type="AlphaFoldDB" id="A0A2R6R282"/>
<keyword evidence="4" id="KW-0645">Protease</keyword>
<dbReference type="STRING" id="1590841.A0A2R6R282"/>
<dbReference type="InterPro" id="IPR034161">
    <property type="entry name" value="Pepsin-like_plant"/>
</dbReference>
<keyword evidence="6" id="KW-0064">Aspartyl protease</keyword>
<keyword evidence="8" id="KW-0325">Glycoprotein</keyword>
<feature type="signal peptide" evidence="9">
    <location>
        <begin position="1"/>
        <end position="27"/>
    </location>
</feature>
<dbReference type="FunFam" id="2.40.70.10:FF:000050">
    <property type="entry name" value="Aspartic proteinase CDR1"/>
    <property type="match status" value="1"/>
</dbReference>
<dbReference type="CDD" id="cd05476">
    <property type="entry name" value="pepsin_A_like_plant"/>
    <property type="match status" value="1"/>
</dbReference>
<reference evidence="12" key="2">
    <citation type="journal article" date="2018" name="BMC Genomics">
        <title>A manually annotated Actinidia chinensis var. chinensis (kiwifruit) genome highlights the challenges associated with draft genomes and gene prediction in plants.</title>
        <authorList>
            <person name="Pilkington S.M."/>
            <person name="Crowhurst R."/>
            <person name="Hilario E."/>
            <person name="Nardozza S."/>
            <person name="Fraser L."/>
            <person name="Peng Y."/>
            <person name="Gunaseelan K."/>
            <person name="Simpson R."/>
            <person name="Tahir J."/>
            <person name="Deroles S.C."/>
            <person name="Templeton K."/>
            <person name="Luo Z."/>
            <person name="Davy M."/>
            <person name="Cheng C."/>
            <person name="McNeilage M."/>
            <person name="Scaglione D."/>
            <person name="Liu Y."/>
            <person name="Zhang Q."/>
            <person name="Datson P."/>
            <person name="De Silva N."/>
            <person name="Gardiner S.E."/>
            <person name="Bassett H."/>
            <person name="Chagne D."/>
            <person name="McCallum J."/>
            <person name="Dzierzon H."/>
            <person name="Deng C."/>
            <person name="Wang Y.Y."/>
            <person name="Barron L."/>
            <person name="Manako K."/>
            <person name="Bowen J."/>
            <person name="Foster T.M."/>
            <person name="Erridge Z.A."/>
            <person name="Tiffin H."/>
            <person name="Waite C.N."/>
            <person name="Davies K.M."/>
            <person name="Grierson E.P."/>
            <person name="Laing W.A."/>
            <person name="Kirk R."/>
            <person name="Chen X."/>
            <person name="Wood M."/>
            <person name="Montefiori M."/>
            <person name="Brummell D.A."/>
            <person name="Schwinn K.E."/>
            <person name="Catanach A."/>
            <person name="Fullerton C."/>
            <person name="Li D."/>
            <person name="Meiyalaghan S."/>
            <person name="Nieuwenhuizen N."/>
            <person name="Read N."/>
            <person name="Prakash R."/>
            <person name="Hunter D."/>
            <person name="Zhang H."/>
            <person name="McKenzie M."/>
            <person name="Knabel M."/>
            <person name="Harris A."/>
            <person name="Allan A.C."/>
            <person name="Gleave A."/>
            <person name="Chen A."/>
            <person name="Janssen B.J."/>
            <person name="Plunkett B."/>
            <person name="Ampomah-Dwamena C."/>
            <person name="Voogd C."/>
            <person name="Leif D."/>
            <person name="Lafferty D."/>
            <person name="Souleyre E.J.F."/>
            <person name="Varkonyi-Gasic E."/>
            <person name="Gambi F."/>
            <person name="Hanley J."/>
            <person name="Yao J.L."/>
            <person name="Cheung J."/>
            <person name="David K.M."/>
            <person name="Warren B."/>
            <person name="Marsh K."/>
            <person name="Snowden K.C."/>
            <person name="Lin-Wang K."/>
            <person name="Brian L."/>
            <person name="Martinez-Sanchez M."/>
            <person name="Wang M."/>
            <person name="Ileperuma N."/>
            <person name="Macnee N."/>
            <person name="Campin R."/>
            <person name="McAtee P."/>
            <person name="Drummond R.S.M."/>
            <person name="Espley R.V."/>
            <person name="Ireland H.S."/>
            <person name="Wu R."/>
            <person name="Atkinson R.G."/>
            <person name="Karunairetnam S."/>
            <person name="Bulley S."/>
            <person name="Chunkath S."/>
            <person name="Hanley Z."/>
            <person name="Storey R."/>
            <person name="Thrimawithana A.H."/>
            <person name="Thomson S."/>
            <person name="David C."/>
            <person name="Testolin R."/>
            <person name="Huang H."/>
            <person name="Hellens R.P."/>
            <person name="Schaffer R.J."/>
        </authorList>
    </citation>
    <scope>NUCLEOTIDE SEQUENCE [LARGE SCALE GENOMIC DNA]</scope>
    <source>
        <strain evidence="12">cv. Red5</strain>
    </source>
</reference>
<dbReference type="PANTHER" id="PTHR47967:SF128">
    <property type="entry name" value="ASPARTIC PROTEINASE CDR1-LIKE"/>
    <property type="match status" value="1"/>
</dbReference>
<keyword evidence="5 9" id="KW-0732">Signal</keyword>
<evidence type="ECO:0000256" key="3">
    <source>
        <dbReference type="ARBA" id="ARBA00022525"/>
    </source>
</evidence>
<evidence type="ECO:0000256" key="2">
    <source>
        <dbReference type="ARBA" id="ARBA00007447"/>
    </source>
</evidence>
<dbReference type="PROSITE" id="PS00141">
    <property type="entry name" value="ASP_PROTEASE"/>
    <property type="match status" value="2"/>
</dbReference>
<sequence length="442" mass="47712">MAVISISFSLLCPLCLLLVIFLLKAQAFGFTADLIHRDSPQSPFYNPSSTKMDRLNNAIKRSLSRASHFKQSFSQSPNTIQSQIIAASGEYLMKLSIGTPPVKTLGIADTGSDLTWMQCEPCTQCYKQNAPVYNPKNSSTFRELSCQSQPCQDLSTSGVCDNNTCHYSITYGDQSYSMGTLAAETFTLGSTSGQAVSIPKLVFGCGHDNEGTFNETATGIIGLGGGSVSLVSQLSDVINGKFSYCLLGFNVNDTVTSKINFGDNAVVSGSGVVSTPIVPNDISTFYYLTLESITVGKKTLKYETKMKYSSGDNNETAQEGNIIIDSGTTLTLLPGELYGKLESELRKNIKAKPSDDPQGLLGLCYGDNNIDLPKMTFKFTGAELELPPTNTFVQNGKLVCLAMVPSDEIAIFGNLSQMNLLIGYDLLKKQLSFMPTDCSNNN</sequence>
<dbReference type="GO" id="GO:0006508">
    <property type="term" value="P:proteolysis"/>
    <property type="evidence" value="ECO:0007669"/>
    <property type="project" value="UniProtKB-KW"/>
</dbReference>
<dbReference type="Proteomes" id="UP000241394">
    <property type="component" value="Chromosome LG10"/>
</dbReference>
<name>A0A2R6R282_ACTCC</name>
<reference evidence="11 12" key="1">
    <citation type="submission" date="2017-07" db="EMBL/GenBank/DDBJ databases">
        <title>An improved, manually edited Actinidia chinensis var. chinensis (kiwifruit) genome highlights the challenges associated with draft genomes and gene prediction in plants.</title>
        <authorList>
            <person name="Pilkington S."/>
            <person name="Crowhurst R."/>
            <person name="Hilario E."/>
            <person name="Nardozza S."/>
            <person name="Fraser L."/>
            <person name="Peng Y."/>
            <person name="Gunaseelan K."/>
            <person name="Simpson R."/>
            <person name="Tahir J."/>
            <person name="Deroles S."/>
            <person name="Templeton K."/>
            <person name="Luo Z."/>
            <person name="Davy M."/>
            <person name="Cheng C."/>
            <person name="Mcneilage M."/>
            <person name="Scaglione D."/>
            <person name="Liu Y."/>
            <person name="Zhang Q."/>
            <person name="Datson P."/>
            <person name="De Silva N."/>
            <person name="Gardiner S."/>
            <person name="Bassett H."/>
            <person name="Chagne D."/>
            <person name="Mccallum J."/>
            <person name="Dzierzon H."/>
            <person name="Deng C."/>
            <person name="Wang Y.-Y."/>
            <person name="Barron N."/>
            <person name="Manako K."/>
            <person name="Bowen J."/>
            <person name="Foster T."/>
            <person name="Erridge Z."/>
            <person name="Tiffin H."/>
            <person name="Waite C."/>
            <person name="Davies K."/>
            <person name="Grierson E."/>
            <person name="Laing W."/>
            <person name="Kirk R."/>
            <person name="Chen X."/>
            <person name="Wood M."/>
            <person name="Montefiori M."/>
            <person name="Brummell D."/>
            <person name="Schwinn K."/>
            <person name="Catanach A."/>
            <person name="Fullerton C."/>
            <person name="Li D."/>
            <person name="Meiyalaghan S."/>
            <person name="Nieuwenhuizen N."/>
            <person name="Read N."/>
            <person name="Prakash R."/>
            <person name="Hunter D."/>
            <person name="Zhang H."/>
            <person name="Mckenzie M."/>
            <person name="Knabel M."/>
            <person name="Harris A."/>
            <person name="Allan A."/>
            <person name="Chen A."/>
            <person name="Janssen B."/>
            <person name="Plunkett B."/>
            <person name="Dwamena C."/>
            <person name="Voogd C."/>
            <person name="Leif D."/>
            <person name="Lafferty D."/>
            <person name="Souleyre E."/>
            <person name="Varkonyi-Gasic E."/>
            <person name="Gambi F."/>
            <person name="Hanley J."/>
            <person name="Yao J.-L."/>
            <person name="Cheung J."/>
            <person name="David K."/>
            <person name="Warren B."/>
            <person name="Marsh K."/>
            <person name="Snowden K."/>
            <person name="Lin-Wang K."/>
            <person name="Brian L."/>
            <person name="Martinez-Sanchez M."/>
            <person name="Wang M."/>
            <person name="Ileperuma N."/>
            <person name="Macnee N."/>
            <person name="Campin R."/>
            <person name="Mcatee P."/>
            <person name="Drummond R."/>
            <person name="Espley R."/>
            <person name="Ireland H."/>
            <person name="Wu R."/>
            <person name="Atkinson R."/>
            <person name="Karunairetnam S."/>
            <person name="Bulley S."/>
            <person name="Chunkath S."/>
            <person name="Hanley Z."/>
            <person name="Storey R."/>
            <person name="Thrimawithana A."/>
            <person name="Thomson S."/>
            <person name="David C."/>
            <person name="Testolin R."/>
        </authorList>
    </citation>
    <scope>NUCLEOTIDE SEQUENCE [LARGE SCALE GENOMIC DNA]</scope>
    <source>
        <strain evidence="12">cv. Red5</strain>
        <tissue evidence="11">Young leaf</tissue>
    </source>
</reference>
<protein>
    <submittedName>
        <fullName evidence="11">Aspartic proteinase</fullName>
    </submittedName>
</protein>
<dbReference type="Gene3D" id="2.40.70.10">
    <property type="entry name" value="Acid Proteases"/>
    <property type="match status" value="2"/>
</dbReference>
<dbReference type="GO" id="GO:0004190">
    <property type="term" value="F:aspartic-type endopeptidase activity"/>
    <property type="evidence" value="ECO:0007669"/>
    <property type="project" value="UniProtKB-KW"/>
</dbReference>
<keyword evidence="3" id="KW-0964">Secreted</keyword>
<dbReference type="InterPro" id="IPR032799">
    <property type="entry name" value="TAXi_C"/>
</dbReference>
<evidence type="ECO:0000313" key="12">
    <source>
        <dbReference type="Proteomes" id="UP000241394"/>
    </source>
</evidence>
<feature type="domain" description="Peptidase A1" evidence="10">
    <location>
        <begin position="91"/>
        <end position="434"/>
    </location>
</feature>
<dbReference type="PROSITE" id="PS51767">
    <property type="entry name" value="PEPTIDASE_A1"/>
    <property type="match status" value="1"/>
</dbReference>
<dbReference type="Pfam" id="PF14543">
    <property type="entry name" value="TAXi_N"/>
    <property type="match status" value="1"/>
</dbReference>
<gene>
    <name evidence="11" type="ORF">CEY00_Acc11400</name>
</gene>
<evidence type="ECO:0000256" key="6">
    <source>
        <dbReference type="ARBA" id="ARBA00022750"/>
    </source>
</evidence>
<dbReference type="Pfam" id="PF14541">
    <property type="entry name" value="TAXi_C"/>
    <property type="match status" value="1"/>
</dbReference>
<evidence type="ECO:0000256" key="4">
    <source>
        <dbReference type="ARBA" id="ARBA00022670"/>
    </source>
</evidence>
<dbReference type="PANTHER" id="PTHR47967">
    <property type="entry name" value="OS07G0603500 PROTEIN-RELATED"/>
    <property type="match status" value="1"/>
</dbReference>
<proteinExistence type="inferred from homology"/>
<comment type="subcellular location">
    <subcellularLocation>
        <location evidence="1">Secreted</location>
    </subcellularLocation>
</comment>
<dbReference type="SUPFAM" id="SSF50630">
    <property type="entry name" value="Acid proteases"/>
    <property type="match status" value="1"/>
</dbReference>
<evidence type="ECO:0000256" key="7">
    <source>
        <dbReference type="ARBA" id="ARBA00022801"/>
    </source>
</evidence>
<dbReference type="EMBL" id="NKQK01000010">
    <property type="protein sequence ID" value="PSS19350.1"/>
    <property type="molecule type" value="Genomic_DNA"/>
</dbReference>
<dbReference type="OrthoDB" id="2747330at2759"/>
<dbReference type="InParanoid" id="A0A2R6R282"/>
<accession>A0A2R6R282</accession>
<dbReference type="InterPro" id="IPR032861">
    <property type="entry name" value="TAXi_N"/>
</dbReference>
<keyword evidence="7" id="KW-0378">Hydrolase</keyword>